<dbReference type="EMBL" id="CM056742">
    <property type="protein sequence ID" value="KAJ8679937.1"/>
    <property type="molecule type" value="Genomic_DNA"/>
</dbReference>
<reference evidence="1" key="1">
    <citation type="submission" date="2023-04" db="EMBL/GenBank/DDBJ databases">
        <title>A chromosome-level genome assembly of the parasitoid wasp Eretmocerus hayati.</title>
        <authorList>
            <person name="Zhong Y."/>
            <person name="Liu S."/>
            <person name="Liu Y."/>
        </authorList>
    </citation>
    <scope>NUCLEOTIDE SEQUENCE</scope>
    <source>
        <strain evidence="1">ZJU_SS_LIU_2023</strain>
    </source>
</reference>
<comment type="caution">
    <text evidence="1">The sequence shown here is derived from an EMBL/GenBank/DDBJ whole genome shotgun (WGS) entry which is preliminary data.</text>
</comment>
<proteinExistence type="predicted"/>
<organism evidence="1 2">
    <name type="scientific">Eretmocerus hayati</name>
    <dbReference type="NCBI Taxonomy" id="131215"/>
    <lineage>
        <taxon>Eukaryota</taxon>
        <taxon>Metazoa</taxon>
        <taxon>Ecdysozoa</taxon>
        <taxon>Arthropoda</taxon>
        <taxon>Hexapoda</taxon>
        <taxon>Insecta</taxon>
        <taxon>Pterygota</taxon>
        <taxon>Neoptera</taxon>
        <taxon>Endopterygota</taxon>
        <taxon>Hymenoptera</taxon>
        <taxon>Apocrita</taxon>
        <taxon>Proctotrupomorpha</taxon>
        <taxon>Chalcidoidea</taxon>
        <taxon>Aphelinidae</taxon>
        <taxon>Aphelininae</taxon>
        <taxon>Eretmocerus</taxon>
    </lineage>
</organism>
<dbReference type="Proteomes" id="UP001239111">
    <property type="component" value="Chromosome 2"/>
</dbReference>
<name>A0ACC2P922_9HYME</name>
<accession>A0ACC2P922</accession>
<gene>
    <name evidence="1" type="ORF">QAD02_015724</name>
</gene>
<sequence length="307" mass="35384">MAEENGETFSEEQELIVIHKKERKELQAKIQTLKKSISKGDKKKKREITEEIVRLEADLDKKQDEELAHLKLTQLSIDRVTRVDTDDSELDNKQTDNEISYNEVNRPANRISKAQKRRDKKENAERERNQRIIEQEALNIHGKRNVETQAILNILIQRNLRMHEIPSDGHCLYNAVAHQLKLIGDTPVLGFSDLRKKTAIYLRENSDNFLPFIDNPESDDLLSPEQYQKYCDKVSETNAWGGAIELQVLSCVLKCPIEVIQASGAPYIVGAEYESSRKLVLTYHRHMYQLGAHYNSVTKQISNSEES</sequence>
<evidence type="ECO:0000313" key="2">
    <source>
        <dbReference type="Proteomes" id="UP001239111"/>
    </source>
</evidence>
<keyword evidence="2" id="KW-1185">Reference proteome</keyword>
<protein>
    <submittedName>
        <fullName evidence="1">Uncharacterized protein</fullName>
    </submittedName>
</protein>
<evidence type="ECO:0000313" key="1">
    <source>
        <dbReference type="EMBL" id="KAJ8679937.1"/>
    </source>
</evidence>